<feature type="region of interest" description="Disordered" evidence="6">
    <location>
        <begin position="578"/>
        <end position="605"/>
    </location>
</feature>
<keyword evidence="4 7" id="KW-1133">Transmembrane helix</keyword>
<feature type="transmembrane region" description="Helical" evidence="7">
    <location>
        <begin position="870"/>
        <end position="891"/>
    </location>
</feature>
<keyword evidence="9" id="KW-1185">Reference proteome</keyword>
<dbReference type="AlphaFoldDB" id="A0A0N0P3L6"/>
<dbReference type="PANTHER" id="PTHR10778">
    <property type="entry name" value="SOLUTE CARRIER FAMILY 35 MEMBER B"/>
    <property type="match status" value="1"/>
</dbReference>
<accession>A0A0N0P3L6</accession>
<organism evidence="8 9">
    <name type="scientific">Leptomonas seymouri</name>
    <dbReference type="NCBI Taxonomy" id="5684"/>
    <lineage>
        <taxon>Eukaryota</taxon>
        <taxon>Discoba</taxon>
        <taxon>Euglenozoa</taxon>
        <taxon>Kinetoplastea</taxon>
        <taxon>Metakinetoplastina</taxon>
        <taxon>Trypanosomatida</taxon>
        <taxon>Trypanosomatidae</taxon>
        <taxon>Leishmaniinae</taxon>
        <taxon>Leptomonas</taxon>
    </lineage>
</organism>
<reference evidence="8 9" key="1">
    <citation type="journal article" date="2015" name="PLoS Pathog.">
        <title>Leptomonas seymouri: Adaptations to the Dixenous Life Cycle Analyzed by Genome Sequencing, Transcriptome Profiling and Co-infection with Leishmania donovani.</title>
        <authorList>
            <person name="Kraeva N."/>
            <person name="Butenko A."/>
            <person name="Hlavacova J."/>
            <person name="Kostygov A."/>
            <person name="Myskova J."/>
            <person name="Grybchuk D."/>
            <person name="Lestinova T."/>
            <person name="Votypka J."/>
            <person name="Volf P."/>
            <person name="Opperdoes F."/>
            <person name="Flegontov P."/>
            <person name="Lukes J."/>
            <person name="Yurchenko V."/>
        </authorList>
    </citation>
    <scope>NUCLEOTIDE SEQUENCE [LARGE SCALE GENOMIC DNA]</scope>
    <source>
        <strain evidence="8 9">ATCC 30220</strain>
    </source>
</reference>
<dbReference type="EMBL" id="LJSK01000274">
    <property type="protein sequence ID" value="KPI84269.1"/>
    <property type="molecule type" value="Genomic_DNA"/>
</dbReference>
<evidence type="ECO:0000256" key="7">
    <source>
        <dbReference type="SAM" id="Phobius"/>
    </source>
</evidence>
<feature type="compositionally biased region" description="Low complexity" evidence="6">
    <location>
        <begin position="584"/>
        <end position="601"/>
    </location>
</feature>
<evidence type="ECO:0000256" key="3">
    <source>
        <dbReference type="ARBA" id="ARBA00022692"/>
    </source>
</evidence>
<evidence type="ECO:0000313" key="8">
    <source>
        <dbReference type="EMBL" id="KPI84269.1"/>
    </source>
</evidence>
<keyword evidence="3 7" id="KW-0812">Transmembrane</keyword>
<dbReference type="InterPro" id="IPR013657">
    <property type="entry name" value="SCL35B1-4/HUT1"/>
</dbReference>
<sequence>MKASSSLPSGVAHGNRAQLPPPQCSSANSQPLRDHRTSASEPLDAGVQPSRRQQETAVTGPPAPAAPGTWRLCILAAGVLVFHVLTSVLQERIFHLPGFSNVLLLSFGETACTAVLAAAQLVWTWWLRGPVPSERKERSAGAGMTRARRGLSPSLRTYAALYRRVSGTLLHIFHPSTVELRWYVLIALLMSCSLYLTNRASILLSYPLQVIFKSSKLLCMVIVRRWWVRRQPRGDGKSMADDDSELESLGRQQQCDPPHPSWTGFEGGDVAALRGRAKRFGCAAEDERLLAFSKLHQGSTRDGTHESQSLPFARHYINSDQHDAHAAATSPTTTSTTTTREDRAQSSIGQPQHEVNAAPLASPAMASGDGDVVRVSLPACVVNALDARRRRSRLDGGAPVPSSTRCSSDDDDAGGERTNAARHCPFLCNTRAPFERPAWWLCAVCRRWFSNALHQWHSAALLTARRLGLRGCASSRTLHDALCLRRGIAALHRAGLRLLRGVLQDGELQACTVIVLGLVLFTCASQPDGATSLAAVGSNASHAIPVIDIGVLPMPIAPVLPGEVSKAADPRVARVDLHPDNTALPPLQQRQQPGPTQRGSPVPTAPLSDAWRAVADLHVWWTAALIGVPCVLLSNLIDAVIYVLEEVHCFQTTGSAAPASVPPRPSPLAAAAHGTQGSICKDAVLHLPLPVQDEKSHSAPMRSPACAASASLSAEEAQVRDVSEAAASADDDESTAAAQHHHHPSNNCNTSPSLWPATSPHNTDAIVVAMGPAGRSAPLPPVPQRVPATSLEVLLMLNGFAAVLYFCGLALPWVLGAAAAPTRPPSGPPSTATPTAPPLLIFTALIILISATSLIGTMCLLAIVAEYTGVTAVVVTNVRKTLTIFVSFLLYERLFTPTHAIGLAAVMGGVAWNEFLRRQRTGAAA</sequence>
<evidence type="ECO:0000256" key="1">
    <source>
        <dbReference type="ARBA" id="ARBA00004141"/>
    </source>
</evidence>
<feature type="transmembrane region" description="Helical" evidence="7">
    <location>
        <begin position="839"/>
        <end position="863"/>
    </location>
</feature>
<dbReference type="PANTHER" id="PTHR10778:SF8">
    <property type="entry name" value="ADENOSINE 3'-PHOSPHO 5'-PHOSPHOSULFATE TRANSPORTER 2"/>
    <property type="match status" value="1"/>
</dbReference>
<comment type="subcellular location">
    <subcellularLocation>
        <location evidence="1">Membrane</location>
        <topology evidence="1">Multi-pass membrane protein</topology>
    </subcellularLocation>
</comment>
<evidence type="ECO:0000256" key="5">
    <source>
        <dbReference type="ARBA" id="ARBA00023136"/>
    </source>
</evidence>
<dbReference type="GO" id="GO:0005789">
    <property type="term" value="C:endoplasmic reticulum membrane"/>
    <property type="evidence" value="ECO:0007669"/>
    <property type="project" value="TreeGrafter"/>
</dbReference>
<dbReference type="VEuPathDB" id="TriTrypDB:Lsey_0274_0090"/>
<feature type="region of interest" description="Disordered" evidence="6">
    <location>
        <begin position="1"/>
        <end position="63"/>
    </location>
</feature>
<protein>
    <submittedName>
        <fullName evidence="8">Uncharacterized protein</fullName>
    </submittedName>
</protein>
<evidence type="ECO:0000256" key="6">
    <source>
        <dbReference type="SAM" id="MobiDB-lite"/>
    </source>
</evidence>
<gene>
    <name evidence="8" type="ORF">ABL78_6683</name>
</gene>
<dbReference type="OrthoDB" id="438495at2759"/>
<dbReference type="Pfam" id="PF08449">
    <property type="entry name" value="UAA"/>
    <property type="match status" value="1"/>
</dbReference>
<dbReference type="GO" id="GO:0046964">
    <property type="term" value="F:3'-phosphoadenosine 5'-phosphosulfate transmembrane transporter activity"/>
    <property type="evidence" value="ECO:0007669"/>
    <property type="project" value="TreeGrafter"/>
</dbReference>
<comment type="caution">
    <text evidence="8">The sequence shown here is derived from an EMBL/GenBank/DDBJ whole genome shotgun (WGS) entry which is preliminary data.</text>
</comment>
<evidence type="ECO:0000256" key="2">
    <source>
        <dbReference type="ARBA" id="ARBA00022448"/>
    </source>
</evidence>
<keyword evidence="5 7" id="KW-0472">Membrane</keyword>
<feature type="region of interest" description="Disordered" evidence="6">
    <location>
        <begin position="719"/>
        <end position="756"/>
    </location>
</feature>
<feature type="compositionally biased region" description="Low complexity" evidence="6">
    <location>
        <begin position="326"/>
        <end position="338"/>
    </location>
</feature>
<feature type="region of interest" description="Disordered" evidence="6">
    <location>
        <begin position="233"/>
        <end position="262"/>
    </location>
</feature>
<feature type="region of interest" description="Disordered" evidence="6">
    <location>
        <begin position="393"/>
        <end position="414"/>
    </location>
</feature>
<evidence type="ECO:0000256" key="4">
    <source>
        <dbReference type="ARBA" id="ARBA00022989"/>
    </source>
</evidence>
<keyword evidence="2" id="KW-0813">Transport</keyword>
<name>A0A0N0P3L6_LEPSE</name>
<feature type="transmembrane region" description="Helical" evidence="7">
    <location>
        <begin position="793"/>
        <end position="819"/>
    </location>
</feature>
<dbReference type="OMA" id="IFHLPGF"/>
<feature type="transmembrane region" description="Helical" evidence="7">
    <location>
        <begin position="897"/>
        <end position="916"/>
    </location>
</feature>
<evidence type="ECO:0000313" key="9">
    <source>
        <dbReference type="Proteomes" id="UP000038009"/>
    </source>
</evidence>
<dbReference type="GO" id="GO:0000139">
    <property type="term" value="C:Golgi membrane"/>
    <property type="evidence" value="ECO:0007669"/>
    <property type="project" value="TreeGrafter"/>
</dbReference>
<dbReference type="Proteomes" id="UP000038009">
    <property type="component" value="Unassembled WGS sequence"/>
</dbReference>
<feature type="region of interest" description="Disordered" evidence="6">
    <location>
        <begin position="322"/>
        <end position="352"/>
    </location>
</feature>
<proteinExistence type="predicted"/>